<sequence>MSTHLAAVLSAKGSALEVESRPTPTPSPSELLIDVKSVAVNPLDWKQQLSGFMLNQGFPTVLGSDISGIVLAAGSSVPSDAPKPGTRVAAFAPCFFKQGAADYGAFQTCVLIPAANAVPLPAHIGFDEASILPMAVATAWSGLYTLGVPRETVFKPADKQAFLLWGGASSIGTATIQLASSMGFSVYTTASQRHHDYLKTLGAKRIFDYRDEAVVEHIINTAKEDGVTLQLGFDAVGALESCLQVLKTLNPSGAKLASAPPLTPHSPQMEGVELKFVLAPNDPNRLSDFFHFVFGTWLREKLEAKEFIPSPKVKVVEGGLHSVQAALDESKAGVSGVKLVLRL</sequence>
<dbReference type="AlphaFoldDB" id="A0A1S8BNH7"/>
<gene>
    <name evidence="6" type="ORF">BK809_0005706</name>
    <name evidence="5" type="ORF">SLS55_003367</name>
</gene>
<dbReference type="Gene3D" id="3.90.180.10">
    <property type="entry name" value="Medium-chain alcohol dehydrogenases, catalytic domain"/>
    <property type="match status" value="1"/>
</dbReference>
<dbReference type="InterPro" id="IPR020843">
    <property type="entry name" value="ER"/>
</dbReference>
<comment type="subunit">
    <text evidence="2">Monomer.</text>
</comment>
<dbReference type="PANTHER" id="PTHR45348:SF2">
    <property type="entry name" value="ZINC-TYPE ALCOHOL DEHYDROGENASE-LIKE PROTEIN C2E1P3.01"/>
    <property type="match status" value="1"/>
</dbReference>
<feature type="domain" description="Enoyl reductase (ER)" evidence="4">
    <location>
        <begin position="13"/>
        <end position="341"/>
    </location>
</feature>
<evidence type="ECO:0000259" key="4">
    <source>
        <dbReference type="SMART" id="SM00829"/>
    </source>
</evidence>
<evidence type="ECO:0000256" key="1">
    <source>
        <dbReference type="ARBA" id="ARBA00008072"/>
    </source>
</evidence>
<dbReference type="Proteomes" id="UP001430584">
    <property type="component" value="Unassembled WGS sequence"/>
</dbReference>
<evidence type="ECO:0000256" key="2">
    <source>
        <dbReference type="ARBA" id="ARBA00011245"/>
    </source>
</evidence>
<dbReference type="EMBL" id="MSZU01000074">
    <property type="protein sequence ID" value="OMP88985.1"/>
    <property type="molecule type" value="Genomic_DNA"/>
</dbReference>
<dbReference type="SUPFAM" id="SSF50129">
    <property type="entry name" value="GroES-like"/>
    <property type="match status" value="1"/>
</dbReference>
<dbReference type="Gene3D" id="3.40.50.720">
    <property type="entry name" value="NAD(P)-binding Rossmann-like Domain"/>
    <property type="match status" value="1"/>
</dbReference>
<dbReference type="GO" id="GO:0016651">
    <property type="term" value="F:oxidoreductase activity, acting on NAD(P)H"/>
    <property type="evidence" value="ECO:0007669"/>
    <property type="project" value="InterPro"/>
</dbReference>
<dbReference type="Pfam" id="PF08240">
    <property type="entry name" value="ADH_N"/>
    <property type="match status" value="1"/>
</dbReference>
<dbReference type="Pfam" id="PF00107">
    <property type="entry name" value="ADH_zinc_N"/>
    <property type="match status" value="1"/>
</dbReference>
<dbReference type="SUPFAM" id="SSF51735">
    <property type="entry name" value="NAD(P)-binding Rossmann-fold domains"/>
    <property type="match status" value="1"/>
</dbReference>
<dbReference type="STRING" id="420778.A0A1S8BNH7"/>
<dbReference type="EMBL" id="JAJVCZ030000003">
    <property type="protein sequence ID" value="KAL0261933.1"/>
    <property type="molecule type" value="Genomic_DNA"/>
</dbReference>
<keyword evidence="3" id="KW-0560">Oxidoreductase</keyword>
<evidence type="ECO:0000313" key="6">
    <source>
        <dbReference type="EMBL" id="OMP88985.1"/>
    </source>
</evidence>
<reference evidence="6 7" key="1">
    <citation type="submission" date="2017-01" db="EMBL/GenBank/DDBJ databases">
        <title>Draft genome sequence of Diplodia seriata F98.1, a fungal species involved in grapevine trunk diseases.</title>
        <authorList>
            <person name="Robert-Siegwald G."/>
            <person name="Vallet J."/>
            <person name="Abou-Mansour E."/>
            <person name="Xu J."/>
            <person name="Rey P."/>
            <person name="Bertsch C."/>
            <person name="Rego C."/>
            <person name="Larignon P."/>
            <person name="Fontaine F."/>
            <person name="Lebrun M.-H."/>
        </authorList>
    </citation>
    <scope>NUCLEOTIDE SEQUENCE [LARGE SCALE GENOMIC DNA]</scope>
    <source>
        <strain evidence="6 7">F98.1</strain>
    </source>
</reference>
<comment type="similarity">
    <text evidence="1">Belongs to the zinc-containing alcohol dehydrogenase family.</text>
</comment>
<dbReference type="OrthoDB" id="10257049at2759"/>
<accession>A0A1S8BNH7</accession>
<dbReference type="SMART" id="SM00829">
    <property type="entry name" value="PKS_ER"/>
    <property type="match status" value="1"/>
</dbReference>
<proteinExistence type="inferred from homology"/>
<dbReference type="InterPro" id="IPR013154">
    <property type="entry name" value="ADH-like_N"/>
</dbReference>
<evidence type="ECO:0000313" key="7">
    <source>
        <dbReference type="Proteomes" id="UP000190776"/>
    </source>
</evidence>
<dbReference type="Proteomes" id="UP000190776">
    <property type="component" value="Unassembled WGS sequence"/>
</dbReference>
<dbReference type="InterPro" id="IPR047122">
    <property type="entry name" value="Trans-enoyl_RdTase-like"/>
</dbReference>
<protein>
    <submittedName>
        <fullName evidence="6">Zinc-binding alcohol dehydrogenase domain-containing protein cipB</fullName>
    </submittedName>
</protein>
<comment type="caution">
    <text evidence="6">The sequence shown here is derived from an EMBL/GenBank/DDBJ whole genome shotgun (WGS) entry which is preliminary data.</text>
</comment>
<evidence type="ECO:0000313" key="8">
    <source>
        <dbReference type="Proteomes" id="UP001430584"/>
    </source>
</evidence>
<dbReference type="InterPro" id="IPR036291">
    <property type="entry name" value="NAD(P)-bd_dom_sf"/>
</dbReference>
<evidence type="ECO:0000256" key="3">
    <source>
        <dbReference type="ARBA" id="ARBA00023002"/>
    </source>
</evidence>
<keyword evidence="8" id="KW-1185">Reference proteome</keyword>
<dbReference type="PANTHER" id="PTHR45348">
    <property type="entry name" value="HYPOTHETICAL OXIDOREDUCTASE (EUROFUNG)"/>
    <property type="match status" value="1"/>
</dbReference>
<dbReference type="InterPro" id="IPR011032">
    <property type="entry name" value="GroES-like_sf"/>
</dbReference>
<name>A0A1S8BNH7_9PEZI</name>
<dbReference type="InterPro" id="IPR013149">
    <property type="entry name" value="ADH-like_C"/>
</dbReference>
<dbReference type="CDD" id="cd08249">
    <property type="entry name" value="enoyl_reductase_like"/>
    <property type="match status" value="1"/>
</dbReference>
<organism evidence="6 7">
    <name type="scientific">Diplodia seriata</name>
    <dbReference type="NCBI Taxonomy" id="420778"/>
    <lineage>
        <taxon>Eukaryota</taxon>
        <taxon>Fungi</taxon>
        <taxon>Dikarya</taxon>
        <taxon>Ascomycota</taxon>
        <taxon>Pezizomycotina</taxon>
        <taxon>Dothideomycetes</taxon>
        <taxon>Dothideomycetes incertae sedis</taxon>
        <taxon>Botryosphaeriales</taxon>
        <taxon>Botryosphaeriaceae</taxon>
        <taxon>Diplodia</taxon>
    </lineage>
</organism>
<evidence type="ECO:0000313" key="5">
    <source>
        <dbReference type="EMBL" id="KAL0261933.1"/>
    </source>
</evidence>
<reference evidence="5 8" key="2">
    <citation type="submission" date="2024-02" db="EMBL/GenBank/DDBJ databases">
        <title>De novo assembly and annotation of 12 fungi associated with fruit tree decline syndrome in Ontario, Canada.</title>
        <authorList>
            <person name="Sulman M."/>
            <person name="Ellouze W."/>
            <person name="Ilyukhin E."/>
        </authorList>
    </citation>
    <scope>NUCLEOTIDE SEQUENCE [LARGE SCALE GENOMIC DNA]</scope>
    <source>
        <strain evidence="5 8">FDS-637</strain>
    </source>
</reference>